<gene>
    <name evidence="7" type="ORF">WHR41_02565</name>
</gene>
<reference evidence="7 8" key="1">
    <citation type="journal article" date="2020" name="Microbiol. Resour. Announc.">
        <title>Draft Genome Sequence of a Cladosporium Species Isolated from the Mesophotic Ascidian Didemnum maculosum.</title>
        <authorList>
            <person name="Gioti A."/>
            <person name="Siaperas R."/>
            <person name="Nikolaivits E."/>
            <person name="Le Goff G."/>
            <person name="Ouazzani J."/>
            <person name="Kotoulas G."/>
            <person name="Topakas E."/>
        </authorList>
    </citation>
    <scope>NUCLEOTIDE SEQUENCE [LARGE SCALE GENOMIC DNA]</scope>
    <source>
        <strain evidence="7 8">TM138-S3</strain>
    </source>
</reference>
<dbReference type="GO" id="GO:0010181">
    <property type="term" value="F:FMN binding"/>
    <property type="evidence" value="ECO:0007669"/>
    <property type="project" value="InterPro"/>
</dbReference>
<keyword evidence="4" id="KW-0560">Oxidoreductase</keyword>
<dbReference type="Pfam" id="PF00724">
    <property type="entry name" value="Oxidored_FMN"/>
    <property type="match status" value="1"/>
</dbReference>
<dbReference type="AlphaFoldDB" id="A0AB34KVI0"/>
<evidence type="ECO:0000256" key="4">
    <source>
        <dbReference type="ARBA" id="ARBA00023002"/>
    </source>
</evidence>
<protein>
    <recommendedName>
        <fullName evidence="6">NADH:flavin oxidoreductase/NADH oxidase N-terminal domain-containing protein</fullName>
    </recommendedName>
</protein>
<organism evidence="7 8">
    <name type="scientific">Cladosporium halotolerans</name>
    <dbReference type="NCBI Taxonomy" id="1052096"/>
    <lineage>
        <taxon>Eukaryota</taxon>
        <taxon>Fungi</taxon>
        <taxon>Dikarya</taxon>
        <taxon>Ascomycota</taxon>
        <taxon>Pezizomycotina</taxon>
        <taxon>Dothideomycetes</taxon>
        <taxon>Dothideomycetidae</taxon>
        <taxon>Cladosporiales</taxon>
        <taxon>Cladosporiaceae</taxon>
        <taxon>Cladosporium</taxon>
    </lineage>
</organism>
<dbReference type="Gene3D" id="3.20.20.70">
    <property type="entry name" value="Aldolase class I"/>
    <property type="match status" value="1"/>
</dbReference>
<dbReference type="PANTHER" id="PTHR43656">
    <property type="entry name" value="BINDING OXIDOREDUCTASE, PUTATIVE (AFU_ORTHOLOGUE AFUA_2G08260)-RELATED"/>
    <property type="match status" value="1"/>
</dbReference>
<comment type="similarity">
    <text evidence="1">Belongs to the NADH:flavin oxidoreductase/NADH oxidase family.</text>
</comment>
<evidence type="ECO:0000256" key="5">
    <source>
        <dbReference type="SAM" id="MobiDB-lite"/>
    </source>
</evidence>
<dbReference type="SUPFAM" id="SSF51395">
    <property type="entry name" value="FMN-linked oxidoreductases"/>
    <property type="match status" value="1"/>
</dbReference>
<dbReference type="InterPro" id="IPR001155">
    <property type="entry name" value="OxRdtase_FMN_N"/>
</dbReference>
<proteinExistence type="inferred from homology"/>
<dbReference type="GO" id="GO:0016491">
    <property type="term" value="F:oxidoreductase activity"/>
    <property type="evidence" value="ECO:0007669"/>
    <property type="project" value="UniProtKB-KW"/>
</dbReference>
<name>A0AB34KVI0_9PEZI</name>
<evidence type="ECO:0000313" key="8">
    <source>
        <dbReference type="Proteomes" id="UP000803884"/>
    </source>
</evidence>
<dbReference type="PANTHER" id="PTHR43656:SF5">
    <property type="entry name" value="NADH:FLAVIN OXIDOREDUCTASE_NADH OXIDASE N-TERMINAL DOMAIN-CONTAINING PROTEIN"/>
    <property type="match status" value="1"/>
</dbReference>
<evidence type="ECO:0000259" key="6">
    <source>
        <dbReference type="Pfam" id="PF00724"/>
    </source>
</evidence>
<comment type="caution">
    <text evidence="7">The sequence shown here is derived from an EMBL/GenBank/DDBJ whole genome shotgun (WGS) entry which is preliminary data.</text>
</comment>
<evidence type="ECO:0000313" key="7">
    <source>
        <dbReference type="EMBL" id="KAL1588942.1"/>
    </source>
</evidence>
<dbReference type="InterPro" id="IPR013785">
    <property type="entry name" value="Aldolase_TIM"/>
</dbReference>
<dbReference type="RefSeq" id="XP_069232047.1">
    <property type="nucleotide sequence ID" value="XM_069371171.1"/>
</dbReference>
<feature type="region of interest" description="Disordered" evidence="5">
    <location>
        <begin position="1"/>
        <end position="31"/>
    </location>
</feature>
<sequence length="470" mass="51862">MEYDTSTTTTNPKPNPHPHPIQPNTHTGRHRVPGPAVDTTALAQPITFPFSNRTAPNRFLKAPMTERLCHWNADGSPISARGFPSAAYMRLYERWGGGAIGVIVAGNVMVRYDALEAYGNPVLCDDHDNRVEAFREVARVAKRNGSLFVAQLSHPGRQGGAALNPNPVSASDVQLKIAWAGNSFNKPRPLTVPEIKELVRDFGETAALCYRAGIDGVQIHCAHGYLLAQFLSLTTNKRTDEYGGGLENRSRIVFEVIKEVRERVPDPSFIICVKINSVEFQPGGQTPQDCRNLCVKLEQAGIDFIDMSGGTFEGRAFEHKKESTKARESYFIEFAEMLRPLLKKTKVYVTGGFRTASGMVRAIEDNACDGVGIGRPLGAEPLFCKHILEGRVQGAIENLVPLPQNTQATGTQLHQVGNGDKLVSDWSEESEVKRWIEEFEKETKRREAMLPKIDSSGYPALKAEIGVEYS</sequence>
<keyword evidence="8" id="KW-1185">Reference proteome</keyword>
<dbReference type="CDD" id="cd04733">
    <property type="entry name" value="OYE_like_2_FMN"/>
    <property type="match status" value="1"/>
</dbReference>
<dbReference type="GeneID" id="96004009"/>
<keyword evidence="3" id="KW-0288">FMN</keyword>
<evidence type="ECO:0000256" key="2">
    <source>
        <dbReference type="ARBA" id="ARBA00022630"/>
    </source>
</evidence>
<dbReference type="Proteomes" id="UP000803884">
    <property type="component" value="Unassembled WGS sequence"/>
</dbReference>
<evidence type="ECO:0000256" key="3">
    <source>
        <dbReference type="ARBA" id="ARBA00022643"/>
    </source>
</evidence>
<evidence type="ECO:0000256" key="1">
    <source>
        <dbReference type="ARBA" id="ARBA00005979"/>
    </source>
</evidence>
<accession>A0AB34KVI0</accession>
<feature type="domain" description="NADH:flavin oxidoreductase/NADH oxidase N-terminal" evidence="6">
    <location>
        <begin position="44"/>
        <end position="391"/>
    </location>
</feature>
<dbReference type="EMBL" id="JAAQHG020000006">
    <property type="protein sequence ID" value="KAL1588942.1"/>
    <property type="molecule type" value="Genomic_DNA"/>
</dbReference>
<dbReference type="InterPro" id="IPR051799">
    <property type="entry name" value="NADH_flavin_oxidoreductase"/>
</dbReference>
<keyword evidence="2" id="KW-0285">Flavoprotein</keyword>